<evidence type="ECO:0000313" key="2">
    <source>
        <dbReference type="EMBL" id="OGG26122.1"/>
    </source>
</evidence>
<dbReference type="GO" id="GO:0008233">
    <property type="term" value="F:peptidase activity"/>
    <property type="evidence" value="ECO:0007669"/>
    <property type="project" value="InterPro"/>
</dbReference>
<name>A0A1F6ANN5_9BACT</name>
<dbReference type="Pfam" id="PF13367">
    <property type="entry name" value="PrsW-protease"/>
    <property type="match status" value="1"/>
</dbReference>
<dbReference type="AlphaFoldDB" id="A0A1F6ANN5"/>
<evidence type="ECO:0008006" key="4">
    <source>
        <dbReference type="Google" id="ProtNLM"/>
    </source>
</evidence>
<comment type="caution">
    <text evidence="2">The sequence shown here is derived from an EMBL/GenBank/DDBJ whole genome shotgun (WGS) entry which is preliminary data.</text>
</comment>
<feature type="transmembrane region" description="Helical" evidence="1">
    <location>
        <begin position="52"/>
        <end position="78"/>
    </location>
</feature>
<organism evidence="2 3">
    <name type="scientific">Candidatus Gottesmanbacteria bacterium RIFCSPLOWO2_01_FULL_39_12b</name>
    <dbReference type="NCBI Taxonomy" id="1798388"/>
    <lineage>
        <taxon>Bacteria</taxon>
        <taxon>Candidatus Gottesmaniibacteriota</taxon>
    </lineage>
</organism>
<feature type="transmembrane region" description="Helical" evidence="1">
    <location>
        <begin position="108"/>
        <end position="127"/>
    </location>
</feature>
<proteinExistence type="predicted"/>
<keyword evidence="1" id="KW-0812">Transmembrane</keyword>
<evidence type="ECO:0000313" key="3">
    <source>
        <dbReference type="Proteomes" id="UP000176609"/>
    </source>
</evidence>
<dbReference type="InterPro" id="IPR026898">
    <property type="entry name" value="PrsW"/>
</dbReference>
<dbReference type="Proteomes" id="UP000176609">
    <property type="component" value="Unassembled WGS sequence"/>
</dbReference>
<feature type="transmembrane region" description="Helical" evidence="1">
    <location>
        <begin position="20"/>
        <end position="40"/>
    </location>
</feature>
<gene>
    <name evidence="2" type="ORF">A2960_03965</name>
</gene>
<keyword evidence="1" id="KW-0472">Membrane</keyword>
<accession>A0A1F6ANN5</accession>
<sequence>MLIPLFASMAPLLIWPVEFIFPYPHIIEELVKGFLVYFILKSSDNTIRIRSTILAGLLFAFSESVMYMFNILLVGTIWTFIERLILTIPLHVITTLLILLSGMRKKELLPLGVVAAMFLHYFFNLFVQRF</sequence>
<protein>
    <recommendedName>
        <fullName evidence="4">CAAX prenyl protease-related protein</fullName>
    </recommendedName>
</protein>
<reference evidence="2 3" key="1">
    <citation type="journal article" date="2016" name="Nat. Commun.">
        <title>Thousands of microbial genomes shed light on interconnected biogeochemical processes in an aquifer system.</title>
        <authorList>
            <person name="Anantharaman K."/>
            <person name="Brown C.T."/>
            <person name="Hug L.A."/>
            <person name="Sharon I."/>
            <person name="Castelle C.J."/>
            <person name="Probst A.J."/>
            <person name="Thomas B.C."/>
            <person name="Singh A."/>
            <person name="Wilkins M.J."/>
            <person name="Karaoz U."/>
            <person name="Brodie E.L."/>
            <person name="Williams K.H."/>
            <person name="Hubbard S.S."/>
            <person name="Banfield J.F."/>
        </authorList>
    </citation>
    <scope>NUCLEOTIDE SEQUENCE [LARGE SCALE GENOMIC DNA]</scope>
</reference>
<evidence type="ECO:0000256" key="1">
    <source>
        <dbReference type="SAM" id="Phobius"/>
    </source>
</evidence>
<feature type="transmembrane region" description="Helical" evidence="1">
    <location>
        <begin position="84"/>
        <end position="101"/>
    </location>
</feature>
<dbReference type="EMBL" id="MFJR01000013">
    <property type="protein sequence ID" value="OGG26122.1"/>
    <property type="molecule type" value="Genomic_DNA"/>
</dbReference>
<keyword evidence="1" id="KW-1133">Transmembrane helix</keyword>